<keyword evidence="1" id="KW-0472">Membrane</keyword>
<proteinExistence type="predicted"/>
<name>A0A1K1QK33_SELRU</name>
<evidence type="ECO:0000313" key="3">
    <source>
        <dbReference type="Proteomes" id="UP000182958"/>
    </source>
</evidence>
<keyword evidence="1" id="KW-0812">Transmembrane</keyword>
<dbReference type="Proteomes" id="UP000182958">
    <property type="component" value="Unassembled WGS sequence"/>
</dbReference>
<dbReference type="EMBL" id="FPJA01000012">
    <property type="protein sequence ID" value="SFW60133.1"/>
    <property type="molecule type" value="Genomic_DNA"/>
</dbReference>
<dbReference type="RefSeq" id="WP_072306864.1">
    <property type="nucleotide sequence ID" value="NZ_FPJA01000012.1"/>
</dbReference>
<accession>A0A1K1QK33</accession>
<feature type="transmembrane region" description="Helical" evidence="1">
    <location>
        <begin position="21"/>
        <end position="39"/>
    </location>
</feature>
<evidence type="ECO:0000256" key="1">
    <source>
        <dbReference type="SAM" id="Phobius"/>
    </source>
</evidence>
<dbReference type="AlphaFoldDB" id="A0A1K1QK33"/>
<organism evidence="2 3">
    <name type="scientific">Selenomonas ruminantium</name>
    <dbReference type="NCBI Taxonomy" id="971"/>
    <lineage>
        <taxon>Bacteria</taxon>
        <taxon>Bacillati</taxon>
        <taxon>Bacillota</taxon>
        <taxon>Negativicutes</taxon>
        <taxon>Selenomonadales</taxon>
        <taxon>Selenomonadaceae</taxon>
        <taxon>Selenomonas</taxon>
    </lineage>
</organism>
<sequence>MKEIIEYLKARYLNEKAQGMVEYALIVAFIVGVAAVVFASNGSFSEAVNAGFNKVKEKVDAIG</sequence>
<evidence type="ECO:0000313" key="2">
    <source>
        <dbReference type="EMBL" id="SFW60133.1"/>
    </source>
</evidence>
<gene>
    <name evidence="2" type="ORF">SAMN02910323_2680</name>
</gene>
<protein>
    <submittedName>
        <fullName evidence="2">Flp/Fap pilin component</fullName>
    </submittedName>
</protein>
<keyword evidence="3" id="KW-1185">Reference proteome</keyword>
<reference evidence="3" key="1">
    <citation type="submission" date="2016-11" db="EMBL/GenBank/DDBJ databases">
        <authorList>
            <person name="Varghese N."/>
            <person name="Submissions S."/>
        </authorList>
    </citation>
    <scope>NUCLEOTIDE SEQUENCE [LARGE SCALE GENOMIC DNA]</scope>
    <source>
        <strain evidence="3">C3</strain>
    </source>
</reference>
<keyword evidence="1" id="KW-1133">Transmembrane helix</keyword>